<dbReference type="Pfam" id="PF07282">
    <property type="entry name" value="Cas12f1-like_TNB"/>
    <property type="match status" value="1"/>
</dbReference>
<dbReference type="GO" id="GO:0003677">
    <property type="term" value="F:DNA binding"/>
    <property type="evidence" value="ECO:0007669"/>
    <property type="project" value="UniProtKB-KW"/>
</dbReference>
<dbReference type="EMBL" id="PHUM01000054">
    <property type="protein sequence ID" value="PWH07971.1"/>
    <property type="molecule type" value="Genomic_DNA"/>
</dbReference>
<accession>A0A2U2RQ41</accession>
<evidence type="ECO:0000313" key="3">
    <source>
        <dbReference type="EMBL" id="PWH07971.1"/>
    </source>
</evidence>
<organism evidence="3 4">
    <name type="scientific">Bifidobacterium longum</name>
    <dbReference type="NCBI Taxonomy" id="216816"/>
    <lineage>
        <taxon>Bacteria</taxon>
        <taxon>Bacillati</taxon>
        <taxon>Actinomycetota</taxon>
        <taxon>Actinomycetes</taxon>
        <taxon>Bifidobacteriales</taxon>
        <taxon>Bifidobacteriaceae</taxon>
        <taxon>Bifidobacterium</taxon>
    </lineage>
</organism>
<proteinExistence type="predicted"/>
<dbReference type="InterPro" id="IPR010095">
    <property type="entry name" value="Cas12f1-like_TNB"/>
</dbReference>
<sequence length="39" mass="4456">VKKDLKLSDRSYKCDCGLIIDRDLNASINLKNAKEYKIA</sequence>
<comment type="caution">
    <text evidence="3">The sequence shown here is derived from an EMBL/GenBank/DDBJ whole genome shotgun (WGS) entry which is preliminary data.</text>
</comment>
<gene>
    <name evidence="3" type="ORF">CWE05_10920</name>
</gene>
<name>A0A2U2RQ41_BIFLN</name>
<protein>
    <submittedName>
        <fullName evidence="3">Transposase</fullName>
    </submittedName>
</protein>
<keyword evidence="1" id="KW-0238">DNA-binding</keyword>
<evidence type="ECO:0000313" key="4">
    <source>
        <dbReference type="Proteomes" id="UP000245582"/>
    </source>
</evidence>
<dbReference type="Proteomes" id="UP000245582">
    <property type="component" value="Unassembled WGS sequence"/>
</dbReference>
<dbReference type="AlphaFoldDB" id="A0A2U2RQ41"/>
<evidence type="ECO:0000259" key="2">
    <source>
        <dbReference type="Pfam" id="PF07282"/>
    </source>
</evidence>
<evidence type="ECO:0000256" key="1">
    <source>
        <dbReference type="ARBA" id="ARBA00023125"/>
    </source>
</evidence>
<feature type="domain" description="Cas12f1-like TNB" evidence="2">
    <location>
        <begin position="8"/>
        <end position="30"/>
    </location>
</feature>
<dbReference type="RefSeq" id="WP_146191875.1">
    <property type="nucleotide sequence ID" value="NZ_PHUM01000054.1"/>
</dbReference>
<reference evidence="3 4" key="1">
    <citation type="submission" date="2017-11" db="EMBL/GenBank/DDBJ databases">
        <title>Draft genome sequence of Bifidobacterium longum UMA026, isolated from Holstein dairy cow feces.</title>
        <authorList>
            <person name="Albert K."/>
            <person name="Sela D.A."/>
        </authorList>
    </citation>
    <scope>NUCLEOTIDE SEQUENCE [LARGE SCALE GENOMIC DNA]</scope>
    <source>
        <strain evidence="3 4">UMA026</strain>
    </source>
</reference>
<feature type="non-terminal residue" evidence="3">
    <location>
        <position position="1"/>
    </location>
</feature>